<dbReference type="PANTHER" id="PTHR23235">
    <property type="entry name" value="KRUEPPEL-LIKE TRANSCRIPTION FACTOR"/>
    <property type="match status" value="1"/>
</dbReference>
<evidence type="ECO:0000313" key="11">
    <source>
        <dbReference type="EMBL" id="KAB7501695.1"/>
    </source>
</evidence>
<sequence>MKRHCAIYEICRGKEPCVSEEKGFGSLYKRTSVITPVPRRGKQENIAMYHRFHEAKLSQDAEMSHEQTQQGTPPPPVPVTKVDPVPPTTNSPSTSSGGSNGSGGTPGVVVTSGDTSGSVLITGNSANEPVVTDLTLAQAHKRTLVEFSMLEREANLVVAAPLQFKIKEEEFRSSPPDHHHQHHIHSAMSKLTGKEGCHRMDSFSNLEGHPPPSYAALAQSAALDVLQSVSQGKALLQDHSGANAYTILSTPEVIHDEPPPTRRGRKASHGGVGPFLCAECGTSFSAASNLKAHLRLHTGEKPFECPICFMSFAQKSNLRAHEITHSDVKPFSCPDCPSTFKQKANLRTHVIKKHNGATPLIST</sequence>
<dbReference type="Gene3D" id="3.30.160.60">
    <property type="entry name" value="Classic Zinc Finger"/>
    <property type="match status" value="3"/>
</dbReference>
<comment type="caution">
    <text evidence="11">The sequence shown here is derived from an EMBL/GenBank/DDBJ whole genome shotgun (WGS) entry which is preliminary data.</text>
</comment>
<dbReference type="OrthoDB" id="427030at2759"/>
<dbReference type="PANTHER" id="PTHR23235:SF142">
    <property type="entry name" value="ZINC FINGER PROTEIN 384"/>
    <property type="match status" value="1"/>
</dbReference>
<dbReference type="GO" id="GO:0005634">
    <property type="term" value="C:nucleus"/>
    <property type="evidence" value="ECO:0007669"/>
    <property type="project" value="UniProtKB-SubCell"/>
</dbReference>
<feature type="compositionally biased region" description="Pro residues" evidence="9">
    <location>
        <begin position="72"/>
        <end position="89"/>
    </location>
</feature>
<dbReference type="InterPro" id="IPR036236">
    <property type="entry name" value="Znf_C2H2_sf"/>
</dbReference>
<keyword evidence="12" id="KW-1185">Reference proteome</keyword>
<keyword evidence="4 8" id="KW-0863">Zinc-finger</keyword>
<dbReference type="EMBL" id="SEYY01009848">
    <property type="protein sequence ID" value="KAB7501695.1"/>
    <property type="molecule type" value="Genomic_DNA"/>
</dbReference>
<keyword evidence="5" id="KW-0862">Zinc</keyword>
<evidence type="ECO:0000256" key="8">
    <source>
        <dbReference type="PROSITE-ProRule" id="PRU00042"/>
    </source>
</evidence>
<evidence type="ECO:0000256" key="9">
    <source>
        <dbReference type="SAM" id="MobiDB-lite"/>
    </source>
</evidence>
<comment type="subcellular location">
    <subcellularLocation>
        <location evidence="1">Nucleus</location>
    </subcellularLocation>
</comment>
<dbReference type="FunFam" id="3.30.160.60:FF:000161">
    <property type="entry name" value="Zinc finger protein 366"/>
    <property type="match status" value="1"/>
</dbReference>
<dbReference type="FunFam" id="3.30.160.60:FF:001450">
    <property type="entry name" value="zinc finger protein 774"/>
    <property type="match status" value="1"/>
</dbReference>
<dbReference type="GO" id="GO:0000981">
    <property type="term" value="F:DNA-binding transcription factor activity, RNA polymerase II-specific"/>
    <property type="evidence" value="ECO:0007669"/>
    <property type="project" value="TreeGrafter"/>
</dbReference>
<dbReference type="PROSITE" id="PS50157">
    <property type="entry name" value="ZINC_FINGER_C2H2_2"/>
    <property type="match status" value="3"/>
</dbReference>
<keyword evidence="2" id="KW-0479">Metal-binding</keyword>
<keyword evidence="7" id="KW-0539">Nucleus</keyword>
<proteinExistence type="predicted"/>
<feature type="domain" description="C2H2-type" evidence="10">
    <location>
        <begin position="275"/>
        <end position="302"/>
    </location>
</feature>
<protein>
    <submittedName>
        <fullName evidence="11">Zinc finger protein SNAI1</fullName>
    </submittedName>
</protein>
<dbReference type="InterPro" id="IPR013087">
    <property type="entry name" value="Znf_C2H2_type"/>
</dbReference>
<dbReference type="Proteomes" id="UP000326759">
    <property type="component" value="Unassembled WGS sequence"/>
</dbReference>
<dbReference type="SMART" id="SM00355">
    <property type="entry name" value="ZnF_C2H2"/>
    <property type="match status" value="3"/>
</dbReference>
<dbReference type="Pfam" id="PF00096">
    <property type="entry name" value="zf-C2H2"/>
    <property type="match status" value="3"/>
</dbReference>
<evidence type="ECO:0000256" key="7">
    <source>
        <dbReference type="ARBA" id="ARBA00023242"/>
    </source>
</evidence>
<gene>
    <name evidence="11" type="primary">SNAI1</name>
    <name evidence="11" type="ORF">Anas_11763</name>
</gene>
<accession>A0A5N5T9E2</accession>
<evidence type="ECO:0000256" key="2">
    <source>
        <dbReference type="ARBA" id="ARBA00022723"/>
    </source>
</evidence>
<dbReference type="AlphaFoldDB" id="A0A5N5T9E2"/>
<feature type="compositionally biased region" description="Low complexity" evidence="9">
    <location>
        <begin position="107"/>
        <end position="119"/>
    </location>
</feature>
<evidence type="ECO:0000256" key="1">
    <source>
        <dbReference type="ARBA" id="ARBA00004123"/>
    </source>
</evidence>
<dbReference type="PROSITE" id="PS00028">
    <property type="entry name" value="ZINC_FINGER_C2H2_1"/>
    <property type="match status" value="3"/>
</dbReference>
<dbReference type="GO" id="GO:0008270">
    <property type="term" value="F:zinc ion binding"/>
    <property type="evidence" value="ECO:0007669"/>
    <property type="project" value="UniProtKB-KW"/>
</dbReference>
<reference evidence="11 12" key="1">
    <citation type="journal article" date="2019" name="PLoS Biol.">
        <title>Sex chromosomes control vertical transmission of feminizing Wolbachia symbionts in an isopod.</title>
        <authorList>
            <person name="Becking T."/>
            <person name="Chebbi M.A."/>
            <person name="Giraud I."/>
            <person name="Moumen B."/>
            <person name="Laverre T."/>
            <person name="Caubet Y."/>
            <person name="Peccoud J."/>
            <person name="Gilbert C."/>
            <person name="Cordaux R."/>
        </authorList>
    </citation>
    <scope>NUCLEOTIDE SEQUENCE [LARGE SCALE GENOMIC DNA]</scope>
    <source>
        <strain evidence="11">ANa2</strain>
        <tissue evidence="11">Whole body excluding digestive tract and cuticle</tissue>
    </source>
</reference>
<evidence type="ECO:0000259" key="10">
    <source>
        <dbReference type="PROSITE" id="PS50157"/>
    </source>
</evidence>
<evidence type="ECO:0000256" key="6">
    <source>
        <dbReference type="ARBA" id="ARBA00023125"/>
    </source>
</evidence>
<evidence type="ECO:0000256" key="4">
    <source>
        <dbReference type="ARBA" id="ARBA00022771"/>
    </source>
</evidence>
<evidence type="ECO:0000313" key="12">
    <source>
        <dbReference type="Proteomes" id="UP000326759"/>
    </source>
</evidence>
<name>A0A5N5T9E2_9CRUS</name>
<keyword evidence="6" id="KW-0238">DNA-binding</keyword>
<organism evidence="11 12">
    <name type="scientific">Armadillidium nasatum</name>
    <dbReference type="NCBI Taxonomy" id="96803"/>
    <lineage>
        <taxon>Eukaryota</taxon>
        <taxon>Metazoa</taxon>
        <taxon>Ecdysozoa</taxon>
        <taxon>Arthropoda</taxon>
        <taxon>Crustacea</taxon>
        <taxon>Multicrustacea</taxon>
        <taxon>Malacostraca</taxon>
        <taxon>Eumalacostraca</taxon>
        <taxon>Peracarida</taxon>
        <taxon>Isopoda</taxon>
        <taxon>Oniscidea</taxon>
        <taxon>Crinocheta</taxon>
        <taxon>Armadillidiidae</taxon>
        <taxon>Armadillidium</taxon>
    </lineage>
</organism>
<feature type="region of interest" description="Disordered" evidence="9">
    <location>
        <begin position="58"/>
        <end position="123"/>
    </location>
</feature>
<feature type="domain" description="C2H2-type" evidence="10">
    <location>
        <begin position="303"/>
        <end position="330"/>
    </location>
</feature>
<evidence type="ECO:0000256" key="3">
    <source>
        <dbReference type="ARBA" id="ARBA00022737"/>
    </source>
</evidence>
<keyword evidence="3" id="KW-0677">Repeat</keyword>
<feature type="domain" description="C2H2-type" evidence="10">
    <location>
        <begin position="331"/>
        <end position="359"/>
    </location>
</feature>
<evidence type="ECO:0000256" key="5">
    <source>
        <dbReference type="ARBA" id="ARBA00022833"/>
    </source>
</evidence>
<dbReference type="GO" id="GO:0000978">
    <property type="term" value="F:RNA polymerase II cis-regulatory region sequence-specific DNA binding"/>
    <property type="evidence" value="ECO:0007669"/>
    <property type="project" value="TreeGrafter"/>
</dbReference>
<dbReference type="SUPFAM" id="SSF57667">
    <property type="entry name" value="beta-beta-alpha zinc fingers"/>
    <property type="match status" value="2"/>
</dbReference>